<dbReference type="AlphaFoldDB" id="A0A238K6Y7"/>
<sequence>MITQEVFERCVMRAALAPTVHNTQPARWVRDENVLSLFCDTNVGLTIGDPTGQDAALSCGAVLEAMILALSADDLSADITLTGNDTAPNQGLVAVAHLELKSGTQDGLHEQLENRFTWRGRFAREPVKLFGWTRADARFVMDDPGRAWLAERNDWASLQIMQQGGFRKELVDWMRLSDTHPRAGLDGMDRASMQMSESEARLAPFALVKFWSFLNMFGVTRRLTAEAEVTLTAPLIALFNIDNSENQVDAGRAYLRMCLEASLLGLAGWPMASLSDNPSTNAQVCERFGIGADRRLVQVIRFGEPTGDAPRRARRPLSEVIR</sequence>
<dbReference type="RefSeq" id="WP_093996115.1">
    <property type="nucleotide sequence ID" value="NZ_FXYD01000002.1"/>
</dbReference>
<name>A0A238K6Y7_9RHOB</name>
<proteinExistence type="predicted"/>
<organism evidence="1 2">
    <name type="scientific">Octadecabacter ascidiaceicola</name>
    <dbReference type="NCBI Taxonomy" id="1655543"/>
    <lineage>
        <taxon>Bacteria</taxon>
        <taxon>Pseudomonadati</taxon>
        <taxon>Pseudomonadota</taxon>
        <taxon>Alphaproteobacteria</taxon>
        <taxon>Rhodobacterales</taxon>
        <taxon>Roseobacteraceae</taxon>
        <taxon>Octadecabacter</taxon>
    </lineage>
</organism>
<gene>
    <name evidence="1" type="primary">acg</name>
    <name evidence="1" type="ORF">OCA8868_01733</name>
</gene>
<dbReference type="Proteomes" id="UP000203464">
    <property type="component" value="Unassembled WGS sequence"/>
</dbReference>
<dbReference type="SUPFAM" id="SSF55469">
    <property type="entry name" value="FMN-dependent nitroreductase-like"/>
    <property type="match status" value="2"/>
</dbReference>
<protein>
    <submittedName>
        <fullName evidence="1">Putative NAD(P)H nitroreductase acg</fullName>
        <ecNumber evidence="1">1.-.-.-</ecNumber>
    </submittedName>
</protein>
<keyword evidence="2" id="KW-1185">Reference proteome</keyword>
<evidence type="ECO:0000313" key="2">
    <source>
        <dbReference type="Proteomes" id="UP000203464"/>
    </source>
</evidence>
<dbReference type="EC" id="1.-.-.-" evidence="1"/>
<evidence type="ECO:0000313" key="1">
    <source>
        <dbReference type="EMBL" id="SMX38204.1"/>
    </source>
</evidence>
<dbReference type="EMBL" id="FXYD01000002">
    <property type="protein sequence ID" value="SMX38204.1"/>
    <property type="molecule type" value="Genomic_DNA"/>
</dbReference>
<reference evidence="2" key="1">
    <citation type="submission" date="2017-05" db="EMBL/GenBank/DDBJ databases">
        <authorList>
            <person name="Rodrigo-Torres L."/>
            <person name="Arahal R. D."/>
            <person name="Lucena T."/>
        </authorList>
    </citation>
    <scope>NUCLEOTIDE SEQUENCE [LARGE SCALE GENOMIC DNA]</scope>
    <source>
        <strain evidence="2">CECT 8868</strain>
    </source>
</reference>
<dbReference type="Gene3D" id="3.40.109.10">
    <property type="entry name" value="NADH Oxidase"/>
    <property type="match status" value="1"/>
</dbReference>
<accession>A0A238K6Y7</accession>
<dbReference type="GO" id="GO:0016491">
    <property type="term" value="F:oxidoreductase activity"/>
    <property type="evidence" value="ECO:0007669"/>
    <property type="project" value="UniProtKB-KW"/>
</dbReference>
<keyword evidence="1" id="KW-0560">Oxidoreductase</keyword>
<dbReference type="OrthoDB" id="8156917at2"/>
<dbReference type="InterPro" id="IPR000415">
    <property type="entry name" value="Nitroreductase-like"/>
</dbReference>